<dbReference type="GO" id="GO:0016746">
    <property type="term" value="F:acyltransferase activity"/>
    <property type="evidence" value="ECO:0007669"/>
    <property type="project" value="UniProtKB-KW"/>
</dbReference>
<proteinExistence type="inferred from homology"/>
<dbReference type="EC" id="2.3.1.-" evidence="6"/>
<keyword evidence="2 3" id="KW-0808">Transferase</keyword>
<accession>A0ABU2H6Y8</accession>
<dbReference type="PROSITE" id="PS00606">
    <property type="entry name" value="KS3_1"/>
    <property type="match status" value="1"/>
</dbReference>
<evidence type="ECO:0000256" key="2">
    <source>
        <dbReference type="ARBA" id="ARBA00022679"/>
    </source>
</evidence>
<sequence length="407" mass="42258">MMSRFPAVVSGLGLVTSGGLGAAETWQTVRSGQPTAQALPEFAHLPVRIACPAPVSGTTPLPAGAQGWRLDRFTRLALLATDEAIQDAGLTPSTWNSERVAIVLGCGAWGAETTETQMARIHNTGPSTVSPLALPMSMPNQAAAQLAIRFHATGPNLTVNTACAAGTDALGAARGLLQTGAADIVLAGGTEALLTPYFLATFASMGALSRNNEDPESASRPFDQKRDGFVISEGAGVMVLETEQHAVERSVRPRARITGYGTTCDAHHSTAPHPQGVAAERALRLALTDADRNPSEVDHVNAHGTSTPLNDLTEARVIDRVLPHRPPVTSTKGVTGHALGAAGAIEAGLTVLTIQTGMVPPIAGLTTPDPDIELDLVRDTPRAREVRTALSSSFGFGGHNAVLVLES</sequence>
<evidence type="ECO:0000256" key="1">
    <source>
        <dbReference type="ARBA" id="ARBA00008467"/>
    </source>
</evidence>
<gene>
    <name evidence="6" type="ORF">RIF23_12175</name>
</gene>
<dbReference type="RefSeq" id="WP_310912607.1">
    <property type="nucleotide sequence ID" value="NZ_JAVLVT010000005.1"/>
</dbReference>
<keyword evidence="4" id="KW-0732">Signal</keyword>
<evidence type="ECO:0000313" key="6">
    <source>
        <dbReference type="EMBL" id="MDS1271056.1"/>
    </source>
</evidence>
<dbReference type="SMART" id="SM00825">
    <property type="entry name" value="PKS_KS"/>
    <property type="match status" value="1"/>
</dbReference>
<organism evidence="6 7">
    <name type="scientific">Lipingzhangella rawalii</name>
    <dbReference type="NCBI Taxonomy" id="2055835"/>
    <lineage>
        <taxon>Bacteria</taxon>
        <taxon>Bacillati</taxon>
        <taxon>Actinomycetota</taxon>
        <taxon>Actinomycetes</taxon>
        <taxon>Streptosporangiales</taxon>
        <taxon>Nocardiopsidaceae</taxon>
        <taxon>Lipingzhangella</taxon>
    </lineage>
</organism>
<dbReference type="Pfam" id="PF00109">
    <property type="entry name" value="ketoacyl-synt"/>
    <property type="match status" value="1"/>
</dbReference>
<dbReference type="InterPro" id="IPR014030">
    <property type="entry name" value="Ketoacyl_synth_N"/>
</dbReference>
<keyword evidence="6" id="KW-0012">Acyltransferase</keyword>
<dbReference type="EMBL" id="JAVLVT010000005">
    <property type="protein sequence ID" value="MDS1271056.1"/>
    <property type="molecule type" value="Genomic_DNA"/>
</dbReference>
<evidence type="ECO:0000256" key="4">
    <source>
        <dbReference type="SAM" id="SignalP"/>
    </source>
</evidence>
<dbReference type="InterPro" id="IPR014031">
    <property type="entry name" value="Ketoacyl_synth_C"/>
</dbReference>
<dbReference type="Gene3D" id="3.40.47.10">
    <property type="match status" value="2"/>
</dbReference>
<dbReference type="PANTHER" id="PTHR11712:SF347">
    <property type="entry name" value="BETA KETOACYL-ACYL CARRIER PROTEIN SYNTHASE"/>
    <property type="match status" value="1"/>
</dbReference>
<dbReference type="InterPro" id="IPR018201">
    <property type="entry name" value="Ketoacyl_synth_AS"/>
</dbReference>
<protein>
    <submittedName>
        <fullName evidence="6">Beta-ketoacyl-[acyl-carrier-protein] synthase family protein</fullName>
        <ecNumber evidence="6">2.3.1.-</ecNumber>
    </submittedName>
</protein>
<name>A0ABU2H6Y8_9ACTN</name>
<dbReference type="Proteomes" id="UP001250214">
    <property type="component" value="Unassembled WGS sequence"/>
</dbReference>
<comment type="similarity">
    <text evidence="1 3">Belongs to the thiolase-like superfamily. Beta-ketoacyl-ACP synthases family.</text>
</comment>
<evidence type="ECO:0000259" key="5">
    <source>
        <dbReference type="PROSITE" id="PS52004"/>
    </source>
</evidence>
<feature type="domain" description="Ketosynthase family 3 (KS3)" evidence="5">
    <location>
        <begin position="4"/>
        <end position="407"/>
    </location>
</feature>
<dbReference type="PANTHER" id="PTHR11712">
    <property type="entry name" value="POLYKETIDE SYNTHASE-RELATED"/>
    <property type="match status" value="1"/>
</dbReference>
<dbReference type="InterPro" id="IPR000794">
    <property type="entry name" value="Beta-ketoacyl_synthase"/>
</dbReference>
<dbReference type="CDD" id="cd00834">
    <property type="entry name" value="KAS_I_II"/>
    <property type="match status" value="1"/>
</dbReference>
<feature type="signal peptide" evidence="4">
    <location>
        <begin position="1"/>
        <end position="22"/>
    </location>
</feature>
<dbReference type="NCBIfam" id="NF005589">
    <property type="entry name" value="PRK07314.1"/>
    <property type="match status" value="1"/>
</dbReference>
<comment type="caution">
    <text evidence="6">The sequence shown here is derived from an EMBL/GenBank/DDBJ whole genome shotgun (WGS) entry which is preliminary data.</text>
</comment>
<feature type="chain" id="PRO_5046039435" evidence="4">
    <location>
        <begin position="23"/>
        <end position="407"/>
    </location>
</feature>
<dbReference type="Pfam" id="PF02801">
    <property type="entry name" value="Ketoacyl-synt_C"/>
    <property type="match status" value="1"/>
</dbReference>
<dbReference type="InterPro" id="IPR016039">
    <property type="entry name" value="Thiolase-like"/>
</dbReference>
<evidence type="ECO:0000313" key="7">
    <source>
        <dbReference type="Proteomes" id="UP001250214"/>
    </source>
</evidence>
<dbReference type="PROSITE" id="PS52004">
    <property type="entry name" value="KS3_2"/>
    <property type="match status" value="1"/>
</dbReference>
<keyword evidence="7" id="KW-1185">Reference proteome</keyword>
<reference evidence="7" key="1">
    <citation type="submission" date="2023-07" db="EMBL/GenBank/DDBJ databases">
        <title>Novel species in the genus Lipingzhangella isolated from Sambhar Salt Lake.</title>
        <authorList>
            <person name="Jiya N."/>
            <person name="Kajale S."/>
            <person name="Sharma A."/>
        </authorList>
    </citation>
    <scope>NUCLEOTIDE SEQUENCE [LARGE SCALE GENOMIC DNA]</scope>
    <source>
        <strain evidence="7">LS1_29</strain>
    </source>
</reference>
<evidence type="ECO:0000256" key="3">
    <source>
        <dbReference type="RuleBase" id="RU003694"/>
    </source>
</evidence>
<dbReference type="SUPFAM" id="SSF53901">
    <property type="entry name" value="Thiolase-like"/>
    <property type="match status" value="2"/>
</dbReference>
<dbReference type="InterPro" id="IPR020841">
    <property type="entry name" value="PKS_Beta-ketoAc_synthase_dom"/>
</dbReference>